<gene>
    <name evidence="1" type="primary">BCP1</name>
    <name evidence="1" type="ORF">FBU59_001940</name>
</gene>
<reference evidence="1" key="1">
    <citation type="submission" date="2022-07" db="EMBL/GenBank/DDBJ databases">
        <title>Phylogenomic reconstructions and comparative analyses of Kickxellomycotina fungi.</title>
        <authorList>
            <person name="Reynolds N.K."/>
            <person name="Stajich J.E."/>
            <person name="Barry K."/>
            <person name="Grigoriev I.V."/>
            <person name="Crous P."/>
            <person name="Smith M.E."/>
        </authorList>
    </citation>
    <scope>NUCLEOTIDE SEQUENCE</scope>
    <source>
        <strain evidence="1">NRRL 5244</strain>
    </source>
</reference>
<organism evidence="1 2">
    <name type="scientific">Linderina macrospora</name>
    <dbReference type="NCBI Taxonomy" id="4868"/>
    <lineage>
        <taxon>Eukaryota</taxon>
        <taxon>Fungi</taxon>
        <taxon>Fungi incertae sedis</taxon>
        <taxon>Zoopagomycota</taxon>
        <taxon>Kickxellomycotina</taxon>
        <taxon>Kickxellomycetes</taxon>
        <taxon>Kickxellales</taxon>
        <taxon>Kickxellaceae</taxon>
        <taxon>Linderina</taxon>
    </lineage>
</organism>
<feature type="non-terminal residue" evidence="1">
    <location>
        <position position="118"/>
    </location>
</feature>
<accession>A0ACC1JCJ6</accession>
<sequence length="118" mass="13345">MGKKRQHSDDEGSTKDIENSDAGASSGEESDFEKDLVNVDFEFFDPKPIDFHAMKRLLISSFGDDNEEFNISELVDLILEQNTIGSTVKVDGDDDPYAFMTVLNMNVHKDKQVIKQIR</sequence>
<protein>
    <submittedName>
        <fullName evidence="1">Mss4p nuclear export</fullName>
    </submittedName>
</protein>
<name>A0ACC1JCJ6_9FUNG</name>
<evidence type="ECO:0000313" key="2">
    <source>
        <dbReference type="Proteomes" id="UP001150603"/>
    </source>
</evidence>
<comment type="caution">
    <text evidence="1">The sequence shown here is derived from an EMBL/GenBank/DDBJ whole genome shotgun (WGS) entry which is preliminary data.</text>
</comment>
<proteinExistence type="predicted"/>
<dbReference type="EMBL" id="JANBPW010000984">
    <property type="protein sequence ID" value="KAJ1946880.1"/>
    <property type="molecule type" value="Genomic_DNA"/>
</dbReference>
<dbReference type="Proteomes" id="UP001150603">
    <property type="component" value="Unassembled WGS sequence"/>
</dbReference>
<evidence type="ECO:0000313" key="1">
    <source>
        <dbReference type="EMBL" id="KAJ1946880.1"/>
    </source>
</evidence>
<keyword evidence="2" id="KW-1185">Reference proteome</keyword>